<evidence type="ECO:0000313" key="3">
    <source>
        <dbReference type="EMBL" id="MCI0126071.1"/>
    </source>
</evidence>
<evidence type="ECO:0000259" key="2">
    <source>
        <dbReference type="PROSITE" id="PS50883"/>
    </source>
</evidence>
<keyword evidence="4" id="KW-1185">Reference proteome</keyword>
<feature type="coiled-coil region" evidence="1">
    <location>
        <begin position="105"/>
        <end position="132"/>
    </location>
</feature>
<evidence type="ECO:0000256" key="1">
    <source>
        <dbReference type="SAM" id="Coils"/>
    </source>
</evidence>
<sequence>MQALVYTFIALAACALAATAYFGLAFSPVEALMLAMLAGGLAVIYMERQLRRRSEARLERAVEELSRLLATDAQAGQVLSQRINALTDVDAGKRLSGLEADISVLGTVVRQVAEAVSDLEQAQEEEREAQKGPMVLSATARAVPEALPEPDIDLSIVEDALSEGRILFHIEPIFTLPQRRVHGYDLTPRMRMDGGDIAAASEFMPVRGGESVIRRIEIMAAEEAVTLLHRARANKSTLTLYVPLSRATLGDVPAVNQISALLEANRGTVPVINFAISEDDWRACTSAERQALAAMMRRGAAYSIVNARSLRSDFSELSALGVRSVRVDATRFVEQPGAFTDIHSSDIANFVERSGIDLMAMGIRSEDQIISLLEDGFGYAQGYYMASAGPIRPDLVGDRLAPVA</sequence>
<dbReference type="SMART" id="SM00052">
    <property type="entry name" value="EAL"/>
    <property type="match status" value="1"/>
</dbReference>
<comment type="caution">
    <text evidence="3">The sequence shown here is derived from an EMBL/GenBank/DDBJ whole genome shotgun (WGS) entry which is preliminary data.</text>
</comment>
<dbReference type="InterPro" id="IPR035919">
    <property type="entry name" value="EAL_sf"/>
</dbReference>
<dbReference type="EMBL" id="JALAZD010000001">
    <property type="protein sequence ID" value="MCI0126071.1"/>
    <property type="molecule type" value="Genomic_DNA"/>
</dbReference>
<dbReference type="PROSITE" id="PS50883">
    <property type="entry name" value="EAL"/>
    <property type="match status" value="1"/>
</dbReference>
<keyword evidence="1" id="KW-0175">Coiled coil</keyword>
<dbReference type="SUPFAM" id="SSF141868">
    <property type="entry name" value="EAL domain-like"/>
    <property type="match status" value="1"/>
</dbReference>
<feature type="domain" description="EAL" evidence="2">
    <location>
        <begin position="150"/>
        <end position="402"/>
    </location>
</feature>
<dbReference type="Proteomes" id="UP001156140">
    <property type="component" value="Unassembled WGS sequence"/>
</dbReference>
<dbReference type="Pfam" id="PF00563">
    <property type="entry name" value="EAL"/>
    <property type="match status" value="1"/>
</dbReference>
<evidence type="ECO:0000313" key="4">
    <source>
        <dbReference type="Proteomes" id="UP001156140"/>
    </source>
</evidence>
<dbReference type="Gene3D" id="3.20.20.450">
    <property type="entry name" value="EAL domain"/>
    <property type="match status" value="1"/>
</dbReference>
<proteinExistence type="predicted"/>
<dbReference type="RefSeq" id="WP_281735098.1">
    <property type="nucleotide sequence ID" value="NZ_JAKETQ010000001.1"/>
</dbReference>
<organism evidence="3 4">
    <name type="scientific">Paradevosia shaoguanensis</name>
    <dbReference type="NCBI Taxonomy" id="1335043"/>
    <lineage>
        <taxon>Bacteria</taxon>
        <taxon>Pseudomonadati</taxon>
        <taxon>Pseudomonadota</taxon>
        <taxon>Alphaproteobacteria</taxon>
        <taxon>Hyphomicrobiales</taxon>
        <taxon>Devosiaceae</taxon>
        <taxon>Paradevosia</taxon>
    </lineage>
</organism>
<gene>
    <name evidence="3" type="ORF">ML536_04455</name>
</gene>
<dbReference type="AlphaFoldDB" id="A0AA41UF34"/>
<protein>
    <submittedName>
        <fullName evidence="3">EAL domain-containing protein</fullName>
    </submittedName>
</protein>
<name>A0AA41UF34_9HYPH</name>
<accession>A0AA41UF34</accession>
<dbReference type="InterPro" id="IPR001633">
    <property type="entry name" value="EAL_dom"/>
</dbReference>
<reference evidence="3" key="1">
    <citation type="submission" date="2022-03" db="EMBL/GenBank/DDBJ databases">
        <title>The complete genome sequence of a Methyloterrigena soli.</title>
        <authorList>
            <person name="Zi Z."/>
        </authorList>
    </citation>
    <scope>NUCLEOTIDE SEQUENCE</scope>
    <source>
        <strain evidence="3">M48</strain>
    </source>
</reference>